<dbReference type="RefSeq" id="WP_005710653.1">
    <property type="nucleotide sequence ID" value="NZ_CBCRUP010000005.1"/>
</dbReference>
<dbReference type="OMA" id="ATLNQFM"/>
<dbReference type="Proteomes" id="UP001222296">
    <property type="component" value="Chromosome"/>
</dbReference>
<evidence type="ECO:0000313" key="3">
    <source>
        <dbReference type="EMBL" id="MDD2167483.1"/>
    </source>
</evidence>
<dbReference type="InterPro" id="IPR014795">
    <property type="entry name" value="TacA_1-like"/>
</dbReference>
<dbReference type="Gene3D" id="1.20.5.780">
    <property type="entry name" value="Single helix bin"/>
    <property type="match status" value="1"/>
</dbReference>
<dbReference type="OrthoDB" id="9795766at2"/>
<name>A0A084EAD9_GLAPU</name>
<reference evidence="3" key="3">
    <citation type="submission" date="2022-09" db="EMBL/GenBank/DDBJ databases">
        <title>Molecular characterization of Glaesserella parasuis strains circulating in commercial swine farms using whole-genome sequencing.</title>
        <authorList>
            <person name="Mugabi R."/>
            <person name="Clavijo M."/>
            <person name="Li G."/>
        </authorList>
    </citation>
    <scope>NUCLEOTIDE SEQUENCE</scope>
    <source>
        <strain evidence="3">0435-53</strain>
    </source>
</reference>
<reference evidence="4 7" key="1">
    <citation type="submission" date="2019-06" db="EMBL/GenBank/DDBJ databases">
        <title>Complete genome sequence of Haemophilus parasuis HPS412.</title>
        <authorList>
            <person name="Yang S."/>
            <person name="Huang C."/>
        </authorList>
    </citation>
    <scope>NUCLEOTIDE SEQUENCE [LARGE SCALE GENOMIC DNA]</scope>
    <source>
        <strain evidence="4 7">HPS412</strain>
    </source>
</reference>
<dbReference type="SUPFAM" id="SSF47598">
    <property type="entry name" value="Ribbon-helix-helix"/>
    <property type="match status" value="1"/>
</dbReference>
<keyword evidence="1" id="KW-1277">Toxin-antitoxin system</keyword>
<evidence type="ECO:0000313" key="7">
    <source>
        <dbReference type="Proteomes" id="UP000509790"/>
    </source>
</evidence>
<reference evidence="5" key="2">
    <citation type="submission" date="2021-03" db="EMBL/GenBank/DDBJ databases">
        <title>Characterization of a novel Integrative Conjugative Element in Glaesserella parasuis.</title>
        <authorList>
            <person name="Hu G."/>
            <person name="Sun H."/>
        </authorList>
    </citation>
    <scope>NUCLEOTIDE SEQUENCE</scope>
    <source>
        <strain evidence="5">GHP1807</strain>
    </source>
</reference>
<evidence type="ECO:0000313" key="5">
    <source>
        <dbReference type="EMBL" id="QSX16114.1"/>
    </source>
</evidence>
<gene>
    <name evidence="4" type="ORF">FLK62_06205</name>
    <name evidence="5" type="ORF">J1G54_06850</name>
    <name evidence="3" type="ORF">N5925_02435</name>
    <name evidence="6" type="ORF">QBL01_05595</name>
</gene>
<dbReference type="EMBL" id="CP071491">
    <property type="protein sequence ID" value="QSX16114.1"/>
    <property type="molecule type" value="Genomic_DNA"/>
</dbReference>
<dbReference type="Proteomes" id="UP000662736">
    <property type="component" value="Chromosome"/>
</dbReference>
<dbReference type="Proteomes" id="UP000509790">
    <property type="component" value="Chromosome"/>
</dbReference>
<reference evidence="6" key="4">
    <citation type="submission" date="2023-04" db="EMBL/GenBank/DDBJ databases">
        <title>Molecular characterization of the Integrative and Conjugative elements harboring multidrug-resistance gene from Glaesserella (Haemophilus) parasuis.</title>
        <authorList>
            <person name="Che Y."/>
            <person name="Zhou L."/>
        </authorList>
    </citation>
    <scope>NUCLEOTIDE SEQUENCE</scope>
    <source>
        <strain evidence="6">Z44</strain>
    </source>
</reference>
<dbReference type="EMBL" id="CP121769">
    <property type="protein sequence ID" value="WGE11041.1"/>
    <property type="molecule type" value="Genomic_DNA"/>
</dbReference>
<dbReference type="PANTHER" id="PTHR35401">
    <property type="entry name" value="COPG FAMILY HELIX-TURN-HELIX PROTEIN-RELATED-RELATED"/>
    <property type="match status" value="1"/>
</dbReference>
<dbReference type="EMBL" id="JAODIR010000007">
    <property type="protein sequence ID" value="MDD2167483.1"/>
    <property type="molecule type" value="Genomic_DNA"/>
</dbReference>
<evidence type="ECO:0000313" key="6">
    <source>
        <dbReference type="EMBL" id="WGE11041.1"/>
    </source>
</evidence>
<proteinExistence type="inferred from homology"/>
<dbReference type="AlphaFoldDB" id="A0A084EAD9"/>
<dbReference type="Proteomes" id="UP001148834">
    <property type="component" value="Unassembled WGS sequence"/>
</dbReference>
<dbReference type="KEGG" id="hpak:JT17_11480"/>
<dbReference type="Pfam" id="PF08681">
    <property type="entry name" value="TacA1"/>
    <property type="match status" value="1"/>
</dbReference>
<evidence type="ECO:0000313" key="8">
    <source>
        <dbReference type="Proteomes" id="UP001148834"/>
    </source>
</evidence>
<dbReference type="GO" id="GO:0006355">
    <property type="term" value="P:regulation of DNA-templated transcription"/>
    <property type="evidence" value="ECO:0007669"/>
    <property type="project" value="InterPro"/>
</dbReference>
<dbReference type="KEGG" id="hpas:JL26_02635"/>
<dbReference type="EMBL" id="CP041334">
    <property type="protein sequence ID" value="QKY72876.1"/>
    <property type="molecule type" value="Genomic_DNA"/>
</dbReference>
<sequence length="95" mass="10917">MPQIANALNDRMSIRISTEDKQTLIRAVALTHTNITEFVLQRILPSAREIIQQYDNRQFSPQDLSLIMELLDNPPKANTKLQQAAKLAKESYHEE</sequence>
<dbReference type="PANTHER" id="PTHR35401:SF2">
    <property type="entry name" value="ABC-TYPE TRANSPORT SYSTEM"/>
    <property type="match status" value="1"/>
</dbReference>
<dbReference type="InterPro" id="IPR010985">
    <property type="entry name" value="Ribbon_hlx_hlx"/>
</dbReference>
<evidence type="ECO:0000313" key="4">
    <source>
        <dbReference type="EMBL" id="QKY72876.1"/>
    </source>
</evidence>
<evidence type="ECO:0000256" key="1">
    <source>
        <dbReference type="ARBA" id="ARBA00022649"/>
    </source>
</evidence>
<comment type="similarity">
    <text evidence="2">Belongs to the TacA antitoxin family.</text>
</comment>
<dbReference type="GeneID" id="66619296"/>
<organism evidence="3 8">
    <name type="scientific">Glaesserella parasuis</name>
    <name type="common">Haemophilus parasuis</name>
    <dbReference type="NCBI Taxonomy" id="738"/>
    <lineage>
        <taxon>Bacteria</taxon>
        <taxon>Pseudomonadati</taxon>
        <taxon>Pseudomonadota</taxon>
        <taxon>Gammaproteobacteria</taxon>
        <taxon>Pasteurellales</taxon>
        <taxon>Pasteurellaceae</taxon>
        <taxon>Glaesserella</taxon>
    </lineage>
</organism>
<protein>
    <submittedName>
        <fullName evidence="3">DUF1778 domain-containing protein</fullName>
    </submittedName>
</protein>
<accession>A0A084EAD9</accession>
<evidence type="ECO:0000256" key="2">
    <source>
        <dbReference type="ARBA" id="ARBA00049988"/>
    </source>
</evidence>